<feature type="active site" evidence="2">
    <location>
        <position position="270"/>
    </location>
</feature>
<comment type="caution">
    <text evidence="6">The sequence shown here is derived from an EMBL/GenBank/DDBJ whole genome shotgun (WGS) entry which is preliminary data.</text>
</comment>
<evidence type="ECO:0000313" key="6">
    <source>
        <dbReference type="EMBL" id="MBP2060110.1"/>
    </source>
</evidence>
<dbReference type="Proteomes" id="UP000756710">
    <property type="component" value="Unassembled WGS sequence"/>
</dbReference>
<dbReference type="EMBL" id="JAGGLR010000002">
    <property type="protein sequence ID" value="MBP2060110.1"/>
    <property type="molecule type" value="Genomic_DNA"/>
</dbReference>
<gene>
    <name evidence="6" type="ORF">J2Z30_001108</name>
</gene>
<evidence type="ECO:0000256" key="4">
    <source>
        <dbReference type="SAM" id="MobiDB-lite"/>
    </source>
</evidence>
<evidence type="ECO:0000313" key="7">
    <source>
        <dbReference type="Proteomes" id="UP000756710"/>
    </source>
</evidence>
<feature type="domain" description="Aldehyde dehydrogenase" evidence="5">
    <location>
        <begin position="40"/>
        <end position="497"/>
    </location>
</feature>
<dbReference type="Gene3D" id="3.40.605.10">
    <property type="entry name" value="Aldehyde Dehydrogenase, Chain A, domain 1"/>
    <property type="match status" value="1"/>
</dbReference>
<feature type="region of interest" description="Disordered" evidence="4">
    <location>
        <begin position="499"/>
        <end position="519"/>
    </location>
</feature>
<name>A0ABS4MKA3_9ACTN</name>
<dbReference type="PROSITE" id="PS00687">
    <property type="entry name" value="ALDEHYDE_DEHYDR_GLU"/>
    <property type="match status" value="1"/>
</dbReference>
<evidence type="ECO:0000256" key="2">
    <source>
        <dbReference type="PROSITE-ProRule" id="PRU10007"/>
    </source>
</evidence>
<reference evidence="6 7" key="1">
    <citation type="submission" date="2021-03" db="EMBL/GenBank/DDBJ databases">
        <title>Genomic Encyclopedia of Type Strains, Phase IV (KMG-IV): sequencing the most valuable type-strain genomes for metagenomic binning, comparative biology and taxonomic classification.</title>
        <authorList>
            <person name="Goeker M."/>
        </authorList>
    </citation>
    <scope>NUCLEOTIDE SEQUENCE [LARGE SCALE GENOMIC DNA]</scope>
    <source>
        <strain evidence="6 7">DSM 41954</strain>
    </source>
</reference>
<proteinExistence type="inferred from homology"/>
<dbReference type="Gene3D" id="3.40.309.10">
    <property type="entry name" value="Aldehyde Dehydrogenase, Chain A, domain 2"/>
    <property type="match status" value="1"/>
</dbReference>
<keyword evidence="1 3" id="KW-0560">Oxidoreductase</keyword>
<dbReference type="SUPFAM" id="SSF53720">
    <property type="entry name" value="ALDH-like"/>
    <property type="match status" value="1"/>
</dbReference>
<comment type="similarity">
    <text evidence="3">Belongs to the aldehyde dehydrogenase family.</text>
</comment>
<dbReference type="RefSeq" id="WP_044578521.1">
    <property type="nucleotide sequence ID" value="NZ_BAABDR010000055.1"/>
</dbReference>
<evidence type="ECO:0000259" key="5">
    <source>
        <dbReference type="Pfam" id="PF00171"/>
    </source>
</evidence>
<dbReference type="InterPro" id="IPR029510">
    <property type="entry name" value="Ald_DH_CS_GLU"/>
</dbReference>
<dbReference type="InterPro" id="IPR016163">
    <property type="entry name" value="Ald_DH_C"/>
</dbReference>
<dbReference type="PANTHER" id="PTHR11699">
    <property type="entry name" value="ALDEHYDE DEHYDROGENASE-RELATED"/>
    <property type="match status" value="1"/>
</dbReference>
<keyword evidence="7" id="KW-1185">Reference proteome</keyword>
<evidence type="ECO:0000256" key="3">
    <source>
        <dbReference type="RuleBase" id="RU003345"/>
    </source>
</evidence>
<dbReference type="InterPro" id="IPR015590">
    <property type="entry name" value="Aldehyde_DH_dom"/>
</dbReference>
<dbReference type="InterPro" id="IPR016162">
    <property type="entry name" value="Ald_DH_N"/>
</dbReference>
<sequence length="519" mass="54273">MSSASVGAEAPGLAGTAEVRAYGQYVNGRWIEVPGEGEGIVRLAPGSGGRVIARFAAGTPDDVAEAVSAARRAFDTGPWPRLTGIERGRVLLRLAALLRERAERFARLEAEEVGKPIRLARGDVAATVDIIEYAAGLAMAAHGDVHTNLGEDYTAWTVREPVGVVGMITPWNFPLLQVAQKLPFALGAGCTTVIKPSELTSGSTLELARLTEAAGVPPGVVNVVTGYGRDAGRPLAGSRGVDLLSFTGSTATGRAVIAASGEHATRLSLELGGKAASVVFADADLDDAVDGVLFGVLFNQGECCVSGARLLIEESVADAFVDRLAERAARVRVGAPLDERTEVGPLISGDHVTKVLDYLTDEALDGARILTGGAVLSDAAHGGGDYLPPTVVDGVGPDSRLFREEIFGPVLTVTRFTGFEQAMDLANAVDYGLANTVWTKDVDKAMRAARRLRSGRVWINTTLDGSPQLPAGGMGASGYGRELGQAGFDEFTEVKSVQLRTGPRTPFFDASPAPRPGEE</sequence>
<accession>A0ABS4MKA3</accession>
<dbReference type="Pfam" id="PF00171">
    <property type="entry name" value="Aldedh"/>
    <property type="match status" value="1"/>
</dbReference>
<protein>
    <submittedName>
        <fullName evidence="6">Acyl-CoA reductase-like NAD-dependent aldehyde dehydrogenase</fullName>
    </submittedName>
</protein>
<evidence type="ECO:0000256" key="1">
    <source>
        <dbReference type="ARBA" id="ARBA00023002"/>
    </source>
</evidence>
<organism evidence="6 7">
    <name type="scientific">Streptomyces iranensis</name>
    <dbReference type="NCBI Taxonomy" id="576784"/>
    <lineage>
        <taxon>Bacteria</taxon>
        <taxon>Bacillati</taxon>
        <taxon>Actinomycetota</taxon>
        <taxon>Actinomycetes</taxon>
        <taxon>Kitasatosporales</taxon>
        <taxon>Streptomycetaceae</taxon>
        <taxon>Streptomyces</taxon>
        <taxon>Streptomyces violaceusniger group</taxon>
    </lineage>
</organism>
<dbReference type="InterPro" id="IPR016161">
    <property type="entry name" value="Ald_DH/histidinol_DH"/>
</dbReference>